<dbReference type="EMBL" id="SJPH01000004">
    <property type="protein sequence ID" value="TWT43267.1"/>
    <property type="molecule type" value="Genomic_DNA"/>
</dbReference>
<evidence type="ECO:0000313" key="2">
    <source>
        <dbReference type="Proteomes" id="UP000318995"/>
    </source>
</evidence>
<name>A0A5C5VYS6_9BACT</name>
<organism evidence="1 2">
    <name type="scientific">Botrimarina hoheduenensis</name>
    <dbReference type="NCBI Taxonomy" id="2528000"/>
    <lineage>
        <taxon>Bacteria</taxon>
        <taxon>Pseudomonadati</taxon>
        <taxon>Planctomycetota</taxon>
        <taxon>Planctomycetia</taxon>
        <taxon>Pirellulales</taxon>
        <taxon>Lacipirellulaceae</taxon>
        <taxon>Botrimarina</taxon>
    </lineage>
</organism>
<dbReference type="AlphaFoldDB" id="A0A5C5VYS6"/>
<keyword evidence="2" id="KW-1185">Reference proteome</keyword>
<dbReference type="Proteomes" id="UP000318995">
    <property type="component" value="Unassembled WGS sequence"/>
</dbReference>
<sequence length="50" mass="5831">MVWQMFATRCQRCKNPFRFYCGGWYEGVSAVECRLVRGRTQATVSLLAPR</sequence>
<gene>
    <name evidence="1" type="ORF">Pla111_22170</name>
</gene>
<evidence type="ECO:0000313" key="1">
    <source>
        <dbReference type="EMBL" id="TWT43267.1"/>
    </source>
</evidence>
<proteinExistence type="predicted"/>
<comment type="caution">
    <text evidence="1">The sequence shown here is derived from an EMBL/GenBank/DDBJ whole genome shotgun (WGS) entry which is preliminary data.</text>
</comment>
<protein>
    <submittedName>
        <fullName evidence="1">Uncharacterized protein</fullName>
    </submittedName>
</protein>
<accession>A0A5C5VYS6</accession>
<reference evidence="1 2" key="1">
    <citation type="submission" date="2019-02" db="EMBL/GenBank/DDBJ databases">
        <title>Deep-cultivation of Planctomycetes and their phenomic and genomic characterization uncovers novel biology.</title>
        <authorList>
            <person name="Wiegand S."/>
            <person name="Jogler M."/>
            <person name="Boedeker C."/>
            <person name="Pinto D."/>
            <person name="Vollmers J."/>
            <person name="Rivas-Marin E."/>
            <person name="Kohn T."/>
            <person name="Peeters S.H."/>
            <person name="Heuer A."/>
            <person name="Rast P."/>
            <person name="Oberbeckmann S."/>
            <person name="Bunk B."/>
            <person name="Jeske O."/>
            <person name="Meyerdierks A."/>
            <person name="Storesund J.E."/>
            <person name="Kallscheuer N."/>
            <person name="Luecker S."/>
            <person name="Lage O.M."/>
            <person name="Pohl T."/>
            <person name="Merkel B.J."/>
            <person name="Hornburger P."/>
            <person name="Mueller R.-W."/>
            <person name="Bruemmer F."/>
            <person name="Labrenz M."/>
            <person name="Spormann A.M."/>
            <person name="Op Den Camp H."/>
            <person name="Overmann J."/>
            <person name="Amann R."/>
            <person name="Jetten M.S.M."/>
            <person name="Mascher T."/>
            <person name="Medema M.H."/>
            <person name="Devos D.P."/>
            <person name="Kaster A.-K."/>
            <person name="Ovreas L."/>
            <person name="Rohde M."/>
            <person name="Galperin M.Y."/>
            <person name="Jogler C."/>
        </authorList>
    </citation>
    <scope>NUCLEOTIDE SEQUENCE [LARGE SCALE GENOMIC DNA]</scope>
    <source>
        <strain evidence="1 2">Pla111</strain>
    </source>
</reference>